<name>A0A2W4WC97_9CYAN</name>
<reference evidence="1 2" key="2">
    <citation type="submission" date="2018-06" db="EMBL/GenBank/DDBJ databases">
        <title>Metagenomic assembly of (sub)arctic Cyanobacteria and their associated microbiome from non-axenic cultures.</title>
        <authorList>
            <person name="Baurain D."/>
        </authorList>
    </citation>
    <scope>NUCLEOTIDE SEQUENCE [LARGE SCALE GENOMIC DNA]</scope>
    <source>
        <strain evidence="1">ULC129bin1</strain>
    </source>
</reference>
<sequence length="65" mass="7491">MAENELSAMTRQCASGRRFEDIETLRSEIAAWSTDINNTQRGVDWQMKVEDARGKLMSIYPQIKL</sequence>
<protein>
    <submittedName>
        <fullName evidence="1">Uncharacterized protein</fullName>
    </submittedName>
</protein>
<dbReference type="EMBL" id="QBMC01000034">
    <property type="protein sequence ID" value="PZO20045.1"/>
    <property type="molecule type" value="Genomic_DNA"/>
</dbReference>
<dbReference type="Proteomes" id="UP000249354">
    <property type="component" value="Unassembled WGS sequence"/>
</dbReference>
<proteinExistence type="predicted"/>
<evidence type="ECO:0000313" key="1">
    <source>
        <dbReference type="EMBL" id="PZO20045.1"/>
    </source>
</evidence>
<reference evidence="2" key="1">
    <citation type="submission" date="2018-04" db="EMBL/GenBank/DDBJ databases">
        <authorList>
            <person name="Cornet L."/>
        </authorList>
    </citation>
    <scope>NUCLEOTIDE SEQUENCE [LARGE SCALE GENOMIC DNA]</scope>
</reference>
<organism evidence="1 2">
    <name type="scientific">Leptolyngbya foveolarum</name>
    <dbReference type="NCBI Taxonomy" id="47253"/>
    <lineage>
        <taxon>Bacteria</taxon>
        <taxon>Bacillati</taxon>
        <taxon>Cyanobacteriota</taxon>
        <taxon>Cyanophyceae</taxon>
        <taxon>Leptolyngbyales</taxon>
        <taxon>Leptolyngbyaceae</taxon>
        <taxon>Leptolyngbya group</taxon>
        <taxon>Leptolyngbya</taxon>
    </lineage>
</organism>
<evidence type="ECO:0000313" key="2">
    <source>
        <dbReference type="Proteomes" id="UP000249354"/>
    </source>
</evidence>
<comment type="caution">
    <text evidence="1">The sequence shown here is derived from an EMBL/GenBank/DDBJ whole genome shotgun (WGS) entry which is preliminary data.</text>
</comment>
<accession>A0A2W4WC97</accession>
<dbReference type="AlphaFoldDB" id="A0A2W4WC97"/>
<gene>
    <name evidence="1" type="ORF">DCF25_07180</name>
</gene>